<keyword evidence="5 10" id="KW-0067">ATP-binding</keyword>
<organism evidence="10 11">
    <name type="scientific">[Clostridium] fimetarium</name>
    <dbReference type="NCBI Taxonomy" id="99656"/>
    <lineage>
        <taxon>Bacteria</taxon>
        <taxon>Bacillati</taxon>
        <taxon>Bacillota</taxon>
        <taxon>Clostridia</taxon>
        <taxon>Lachnospirales</taxon>
        <taxon>Lachnospiraceae</taxon>
    </lineage>
</organism>
<proteinExistence type="inferred from homology"/>
<name>A0A1I0PMW4_9FIRM</name>
<evidence type="ECO:0000256" key="2">
    <source>
        <dbReference type="ARBA" id="ARBA00022448"/>
    </source>
</evidence>
<evidence type="ECO:0000256" key="3">
    <source>
        <dbReference type="ARBA" id="ARBA00022475"/>
    </source>
</evidence>
<dbReference type="GO" id="GO:0016887">
    <property type="term" value="F:ATP hydrolysis activity"/>
    <property type="evidence" value="ECO:0007669"/>
    <property type="project" value="InterPro"/>
</dbReference>
<gene>
    <name evidence="10" type="ORF">SAMN05421659_105198</name>
</gene>
<keyword evidence="6" id="KW-1278">Translocase</keyword>
<dbReference type="PANTHER" id="PTHR43166:SF30">
    <property type="entry name" value="METHIONINE IMPORT ATP-BINDING PROTEIN METN"/>
    <property type="match status" value="1"/>
</dbReference>
<dbReference type="OrthoDB" id="9804199at2"/>
<evidence type="ECO:0000256" key="6">
    <source>
        <dbReference type="ARBA" id="ARBA00022967"/>
    </source>
</evidence>
<dbReference type="InterPro" id="IPR017871">
    <property type="entry name" value="ABC_transporter-like_CS"/>
</dbReference>
<evidence type="ECO:0000256" key="8">
    <source>
        <dbReference type="ARBA" id="ARBA00023136"/>
    </source>
</evidence>
<dbReference type="InterPro" id="IPR045865">
    <property type="entry name" value="ACT-like_dom_sf"/>
</dbReference>
<keyword evidence="2" id="KW-0813">Transport</keyword>
<comment type="similarity">
    <text evidence="1">Belongs to the ABC transporter superfamily.</text>
</comment>
<dbReference type="InterPro" id="IPR003593">
    <property type="entry name" value="AAA+_ATPase"/>
</dbReference>
<dbReference type="Pfam" id="PF00005">
    <property type="entry name" value="ABC_tran"/>
    <property type="match status" value="1"/>
</dbReference>
<dbReference type="Proteomes" id="UP000199701">
    <property type="component" value="Unassembled WGS sequence"/>
</dbReference>
<dbReference type="FunFam" id="3.40.50.300:FF:000056">
    <property type="entry name" value="Cell division ATP-binding protein FtsE"/>
    <property type="match status" value="1"/>
</dbReference>
<evidence type="ECO:0000256" key="5">
    <source>
        <dbReference type="ARBA" id="ARBA00022840"/>
    </source>
</evidence>
<evidence type="ECO:0000259" key="9">
    <source>
        <dbReference type="PROSITE" id="PS50893"/>
    </source>
</evidence>
<dbReference type="Pfam" id="PF09383">
    <property type="entry name" value="NIL"/>
    <property type="match status" value="1"/>
</dbReference>
<dbReference type="GO" id="GO:0005886">
    <property type="term" value="C:plasma membrane"/>
    <property type="evidence" value="ECO:0007669"/>
    <property type="project" value="UniProtKB-ARBA"/>
</dbReference>
<accession>A0A1I0PMW4</accession>
<dbReference type="GO" id="GO:0005524">
    <property type="term" value="F:ATP binding"/>
    <property type="evidence" value="ECO:0007669"/>
    <property type="project" value="UniProtKB-KW"/>
</dbReference>
<keyword evidence="7" id="KW-0029">Amino-acid transport</keyword>
<evidence type="ECO:0000256" key="1">
    <source>
        <dbReference type="ARBA" id="ARBA00005417"/>
    </source>
</evidence>
<dbReference type="STRING" id="99656.SAMN05421659_105198"/>
<keyword evidence="8" id="KW-0472">Membrane</keyword>
<evidence type="ECO:0000313" key="10">
    <source>
        <dbReference type="EMBL" id="SEW15601.1"/>
    </source>
</evidence>
<dbReference type="InterPro" id="IPR003439">
    <property type="entry name" value="ABC_transporter-like_ATP-bd"/>
</dbReference>
<evidence type="ECO:0000313" key="11">
    <source>
        <dbReference type="Proteomes" id="UP000199701"/>
    </source>
</evidence>
<dbReference type="Gene3D" id="3.40.50.300">
    <property type="entry name" value="P-loop containing nucleotide triphosphate hydrolases"/>
    <property type="match status" value="1"/>
</dbReference>
<dbReference type="SUPFAM" id="SSF55021">
    <property type="entry name" value="ACT-like"/>
    <property type="match status" value="1"/>
</dbReference>
<dbReference type="InterPro" id="IPR018449">
    <property type="entry name" value="NIL_domain"/>
</dbReference>
<dbReference type="SMART" id="SM00382">
    <property type="entry name" value="AAA"/>
    <property type="match status" value="1"/>
</dbReference>
<dbReference type="PROSITE" id="PS50893">
    <property type="entry name" value="ABC_TRANSPORTER_2"/>
    <property type="match status" value="1"/>
</dbReference>
<reference evidence="10 11" key="1">
    <citation type="submission" date="2016-10" db="EMBL/GenBank/DDBJ databases">
        <authorList>
            <person name="de Groot N.N."/>
        </authorList>
    </citation>
    <scope>NUCLEOTIDE SEQUENCE [LARGE SCALE GENOMIC DNA]</scope>
    <source>
        <strain evidence="10 11">DSM 9179</strain>
    </source>
</reference>
<dbReference type="GO" id="GO:0006865">
    <property type="term" value="P:amino acid transport"/>
    <property type="evidence" value="ECO:0007669"/>
    <property type="project" value="UniProtKB-KW"/>
</dbReference>
<protein>
    <submittedName>
        <fullName evidence="10">D-methionine transport system ATP-binding protein</fullName>
    </submittedName>
</protein>
<dbReference type="AlphaFoldDB" id="A0A1I0PMW4"/>
<evidence type="ECO:0000256" key="4">
    <source>
        <dbReference type="ARBA" id="ARBA00022741"/>
    </source>
</evidence>
<keyword evidence="4" id="KW-0547">Nucleotide-binding</keyword>
<dbReference type="Gene3D" id="3.30.70.260">
    <property type="match status" value="1"/>
</dbReference>
<dbReference type="PROSITE" id="PS00211">
    <property type="entry name" value="ABC_TRANSPORTER_1"/>
    <property type="match status" value="1"/>
</dbReference>
<sequence>MESIIQVKNLSKTFENGVIALEDVSIDIHKGSVFGIIGMSGAGKSTLVRCLNYLEKPTSGNVIINGKDLKNLSSNELKFARTKIGMIFQSFNLLMQRNVIDNICFPMEILGIKKKDARKRAKELLDIVDLSDKEKAYPVQLSGGQKQRIAIARALANNPEILLCDEATSALDPNTTKSILRLLKEINEKYQITIVIITHEMAVIQEICTDVAILQNGKLVEQGSVTEIFTAPKTEEAKKLIFQEETKILRMQGEHCVRVVFSENSAFEPVIGNMILHFKTPVNILLADTKNINGVAVGEMILQLSEKEEIANQMIEYLKERKLHVEEVQDYVIH</sequence>
<dbReference type="EMBL" id="FOJI01000005">
    <property type="protein sequence ID" value="SEW15601.1"/>
    <property type="molecule type" value="Genomic_DNA"/>
</dbReference>
<keyword evidence="11" id="KW-1185">Reference proteome</keyword>
<dbReference type="SMART" id="SM00930">
    <property type="entry name" value="NIL"/>
    <property type="match status" value="1"/>
</dbReference>
<dbReference type="SUPFAM" id="SSF52540">
    <property type="entry name" value="P-loop containing nucleoside triphosphate hydrolases"/>
    <property type="match status" value="1"/>
</dbReference>
<evidence type="ECO:0000256" key="7">
    <source>
        <dbReference type="ARBA" id="ARBA00022970"/>
    </source>
</evidence>
<dbReference type="RefSeq" id="WP_092452760.1">
    <property type="nucleotide sequence ID" value="NZ_FOJI01000005.1"/>
</dbReference>
<dbReference type="InterPro" id="IPR050086">
    <property type="entry name" value="MetN_ABC_transporter-like"/>
</dbReference>
<dbReference type="PANTHER" id="PTHR43166">
    <property type="entry name" value="AMINO ACID IMPORT ATP-BINDING PROTEIN"/>
    <property type="match status" value="1"/>
</dbReference>
<feature type="domain" description="ABC transporter" evidence="9">
    <location>
        <begin position="5"/>
        <end position="241"/>
    </location>
</feature>
<dbReference type="InterPro" id="IPR027417">
    <property type="entry name" value="P-loop_NTPase"/>
</dbReference>
<keyword evidence="3" id="KW-1003">Cell membrane</keyword>